<organism evidence="1 2">
    <name type="scientific">Estrella lausannensis</name>
    <dbReference type="NCBI Taxonomy" id="483423"/>
    <lineage>
        <taxon>Bacteria</taxon>
        <taxon>Pseudomonadati</taxon>
        <taxon>Chlamydiota</taxon>
        <taxon>Chlamydiia</taxon>
        <taxon>Parachlamydiales</taxon>
        <taxon>Candidatus Criblamydiaceae</taxon>
        <taxon>Estrella</taxon>
    </lineage>
</organism>
<dbReference type="OrthoDB" id="7597143at2"/>
<accession>A0A0H5DS91</accession>
<reference evidence="2" key="1">
    <citation type="submission" date="2015-06" db="EMBL/GenBank/DDBJ databases">
        <authorList>
            <person name="Bertelli C."/>
        </authorList>
    </citation>
    <scope>NUCLEOTIDE SEQUENCE [LARGE SCALE GENOMIC DNA]</scope>
    <source>
        <strain evidence="2">CRIB-30</strain>
    </source>
</reference>
<protein>
    <submittedName>
        <fullName evidence="1">Uncharacterized protein</fullName>
    </submittedName>
</protein>
<dbReference type="RefSeq" id="WP_098039421.1">
    <property type="nucleotide sequence ID" value="NZ_CWGJ01000028.1"/>
</dbReference>
<dbReference type="Proteomes" id="UP000220251">
    <property type="component" value="Unassembled WGS sequence"/>
</dbReference>
<sequence>MQYLTSLVSALQGNDLEPITKELNQLVRRFEYLSTLEPGDNLQPTTWGRAWLTRPISGMEECPIQKTFSLGVGLYSAATGAYSQENFDKVVEFYTGEIHKAKTLFEDSITVIAHFGEIQCDNEAKLRLLKAGKSAFWHVAVACQGLHIWAETLSQAFVSDHEARDYRVKAINGLFLQQNVAICKIFKKCLQLFPQAIDALADKVEPQVETTPLLIEAVADDNSSNFEREALFATRAAGECVIVTRNFIKNLMRYQPELLSHEHSERYEEKLQIKAYRSLMEKGEFVLGALEALPEEIDFGNANIDAVIHTIDTLHALFVKGEGGAVAVEFIAELIKATVDIDLEKRGKILDLLRSDECRYFPQSTTTLWQILAMQMVTSRFVMPLGELMKHAKKHPLLVGTTAKIKQLCDLFLVAADLTNKSHS</sequence>
<proteinExistence type="predicted"/>
<evidence type="ECO:0000313" key="1">
    <source>
        <dbReference type="EMBL" id="CRX39562.1"/>
    </source>
</evidence>
<name>A0A0H5DS91_9BACT</name>
<dbReference type="AlphaFoldDB" id="A0A0H5DS91"/>
<dbReference type="EMBL" id="CWGJ01000028">
    <property type="protein sequence ID" value="CRX39562.1"/>
    <property type="molecule type" value="Genomic_DNA"/>
</dbReference>
<gene>
    <name evidence="1" type="ORF">ELAC_2242</name>
</gene>
<evidence type="ECO:0000313" key="2">
    <source>
        <dbReference type="Proteomes" id="UP000220251"/>
    </source>
</evidence>
<keyword evidence="2" id="KW-1185">Reference proteome</keyword>